<evidence type="ECO:0000256" key="3">
    <source>
        <dbReference type="ARBA" id="ARBA00004963"/>
    </source>
</evidence>
<evidence type="ECO:0000256" key="2">
    <source>
        <dbReference type="ARBA" id="ARBA00001947"/>
    </source>
</evidence>
<dbReference type="AlphaFoldDB" id="A0A2N1JFH2"/>
<comment type="cofactor">
    <cofactor evidence="2">
        <name>Zn(2+)</name>
        <dbReference type="ChEBI" id="CHEBI:29105"/>
    </cofactor>
</comment>
<proteinExistence type="inferred from homology"/>
<reference evidence="11 12" key="1">
    <citation type="submission" date="2017-10" db="EMBL/GenBank/DDBJ databases">
        <title>A novel species of cold-tolerant Malassezia isolated from bats.</title>
        <authorList>
            <person name="Lorch J.M."/>
            <person name="Palmer J.M."/>
            <person name="Vanderwolf K.J."/>
            <person name="Schmidt K.Z."/>
            <person name="Verant M.L."/>
            <person name="Weller T.J."/>
            <person name="Blehert D.S."/>
        </authorList>
    </citation>
    <scope>NUCLEOTIDE SEQUENCE [LARGE SCALE GENOMIC DNA]</scope>
    <source>
        <strain evidence="11 12">NWHC:44797-103</strain>
    </source>
</reference>
<evidence type="ECO:0000256" key="1">
    <source>
        <dbReference type="ARBA" id="ARBA00001623"/>
    </source>
</evidence>
<dbReference type="SMART" id="SM00849">
    <property type="entry name" value="Lactamase_B"/>
    <property type="match status" value="1"/>
</dbReference>
<keyword evidence="8" id="KW-0862">Zinc</keyword>
<evidence type="ECO:0000313" key="11">
    <source>
        <dbReference type="EMBL" id="PKI85314.1"/>
    </source>
</evidence>
<keyword evidence="6" id="KW-0479">Metal-binding</keyword>
<dbReference type="Gene3D" id="3.60.15.10">
    <property type="entry name" value="Ribonuclease Z/Hydroxyacylglutathione hydrolase-like"/>
    <property type="match status" value="1"/>
</dbReference>
<dbReference type="GO" id="GO:0046872">
    <property type="term" value="F:metal ion binding"/>
    <property type="evidence" value="ECO:0007669"/>
    <property type="project" value="UniProtKB-KW"/>
</dbReference>
<evidence type="ECO:0000256" key="8">
    <source>
        <dbReference type="ARBA" id="ARBA00022833"/>
    </source>
</evidence>
<dbReference type="PANTHER" id="PTHR11935:SF94">
    <property type="entry name" value="TENZING NORGAY, ISOFORM C"/>
    <property type="match status" value="1"/>
</dbReference>
<comment type="pathway">
    <text evidence="3">Secondary metabolite metabolism; methylglyoxal degradation; (R)-lactate from methylglyoxal: step 2/2.</text>
</comment>
<comment type="catalytic activity">
    <reaction evidence="1">
        <text>an S-(2-hydroxyacyl)glutathione + H2O = a 2-hydroxy carboxylate + glutathione + H(+)</text>
        <dbReference type="Rhea" id="RHEA:21864"/>
        <dbReference type="ChEBI" id="CHEBI:15377"/>
        <dbReference type="ChEBI" id="CHEBI:15378"/>
        <dbReference type="ChEBI" id="CHEBI:57925"/>
        <dbReference type="ChEBI" id="CHEBI:58896"/>
        <dbReference type="ChEBI" id="CHEBI:71261"/>
        <dbReference type="EC" id="3.1.2.6"/>
    </reaction>
</comment>
<protein>
    <recommendedName>
        <fullName evidence="5">hydroxyacylglutathione hydrolase</fullName>
        <ecNumber evidence="5">3.1.2.6</ecNumber>
    </recommendedName>
    <alternativeName>
        <fullName evidence="9">Glyoxalase II</fullName>
    </alternativeName>
</protein>
<evidence type="ECO:0000256" key="7">
    <source>
        <dbReference type="ARBA" id="ARBA00022801"/>
    </source>
</evidence>
<dbReference type="CDD" id="cd07723">
    <property type="entry name" value="hydroxyacylglutathione_hydrolase_MBL-fold"/>
    <property type="match status" value="1"/>
</dbReference>
<dbReference type="SUPFAM" id="SSF56281">
    <property type="entry name" value="Metallo-hydrolase/oxidoreductase"/>
    <property type="match status" value="1"/>
</dbReference>
<evidence type="ECO:0000259" key="10">
    <source>
        <dbReference type="SMART" id="SM00849"/>
    </source>
</evidence>
<dbReference type="InterPro" id="IPR035680">
    <property type="entry name" value="Clx_II_MBL"/>
</dbReference>
<dbReference type="EC" id="3.1.2.6" evidence="5"/>
<dbReference type="InterPro" id="IPR036866">
    <property type="entry name" value="RibonucZ/Hydroxyglut_hydro"/>
</dbReference>
<organism evidence="11 12">
    <name type="scientific">Malassezia vespertilionis</name>
    <dbReference type="NCBI Taxonomy" id="2020962"/>
    <lineage>
        <taxon>Eukaryota</taxon>
        <taxon>Fungi</taxon>
        <taxon>Dikarya</taxon>
        <taxon>Basidiomycota</taxon>
        <taxon>Ustilaginomycotina</taxon>
        <taxon>Malasseziomycetes</taxon>
        <taxon>Malasseziales</taxon>
        <taxon>Malasseziaceae</taxon>
        <taxon>Malassezia</taxon>
    </lineage>
</organism>
<keyword evidence="12" id="KW-1185">Reference proteome</keyword>
<dbReference type="InterPro" id="IPR001279">
    <property type="entry name" value="Metallo-B-lactamas"/>
</dbReference>
<dbReference type="InterPro" id="IPR032282">
    <property type="entry name" value="HAGH_C"/>
</dbReference>
<evidence type="ECO:0000256" key="4">
    <source>
        <dbReference type="ARBA" id="ARBA00006759"/>
    </source>
</evidence>
<name>A0A2N1JFH2_9BASI</name>
<dbReference type="PANTHER" id="PTHR11935">
    <property type="entry name" value="BETA LACTAMASE DOMAIN"/>
    <property type="match status" value="1"/>
</dbReference>
<sequence length="345" mass="37926">MSIVTHSNPEAFPSVLRQKRQLVSNALDENAAMATEQTTIKEKCPGCGNEEMNYHTLQLRIPVRDDNYAYIMMSTPTKSGVRPEAVFVDPYDVPKVRAAAHELGLKDSDIVGLLTTHKHFDHAGGNKNFMQQYPNLPSYGSSSDIPTVSHVLHDGESTTLFENSAAIRLSAYATPCHTRDSTCFLAEDMRSEEELARTPAGVQQGSKGDKKRGVFTGDTLFISGCGRFFEGTPAEMNRALNVVLAGLPQDALVYCGHEYTASNAKFSNTVLPERPAILSLLEDLASKRNNGVTTGLYTLAEEREHNPFMLVNDPHVQRITGSQDPVEVLRILREAKNQGFLPSSI</sequence>
<dbReference type="UniPathway" id="UPA00619">
    <property type="reaction ID" value="UER00676"/>
</dbReference>
<accession>A0A2N1JFH2</accession>
<evidence type="ECO:0000256" key="6">
    <source>
        <dbReference type="ARBA" id="ARBA00022723"/>
    </source>
</evidence>
<comment type="similarity">
    <text evidence="4">Belongs to the metallo-beta-lactamase superfamily. Glyoxalase II family.</text>
</comment>
<feature type="domain" description="Metallo-beta-lactamase" evidence="10">
    <location>
        <begin position="66"/>
        <end position="257"/>
    </location>
</feature>
<dbReference type="Pfam" id="PF16123">
    <property type="entry name" value="HAGH_C"/>
    <property type="match status" value="1"/>
</dbReference>
<dbReference type="GO" id="GO:0004416">
    <property type="term" value="F:hydroxyacylglutathione hydrolase activity"/>
    <property type="evidence" value="ECO:0007669"/>
    <property type="project" value="UniProtKB-EC"/>
</dbReference>
<keyword evidence="7" id="KW-0378">Hydrolase</keyword>
<dbReference type="EMBL" id="KZ454988">
    <property type="protein sequence ID" value="PKI85314.1"/>
    <property type="molecule type" value="Genomic_DNA"/>
</dbReference>
<dbReference type="STRING" id="2020962.A0A2N1JFH2"/>
<evidence type="ECO:0000256" key="9">
    <source>
        <dbReference type="ARBA" id="ARBA00031044"/>
    </source>
</evidence>
<evidence type="ECO:0000256" key="5">
    <source>
        <dbReference type="ARBA" id="ARBA00011917"/>
    </source>
</evidence>
<dbReference type="Proteomes" id="UP000232875">
    <property type="component" value="Unassembled WGS sequence"/>
</dbReference>
<dbReference type="Pfam" id="PF00753">
    <property type="entry name" value="Lactamase_B"/>
    <property type="match status" value="1"/>
</dbReference>
<evidence type="ECO:0000313" key="12">
    <source>
        <dbReference type="Proteomes" id="UP000232875"/>
    </source>
</evidence>
<dbReference type="OrthoDB" id="515692at2759"/>
<gene>
    <name evidence="11" type="primary">GLO2</name>
    <name evidence="11" type="ORF">MVES_001176</name>
</gene>